<dbReference type="EMBL" id="KL142389">
    <property type="protein sequence ID" value="KDR72263.1"/>
    <property type="molecule type" value="Genomic_DNA"/>
</dbReference>
<feature type="domain" description="FAD-binding PCMH-type" evidence="4">
    <location>
        <begin position="125"/>
        <end position="309"/>
    </location>
</feature>
<gene>
    <name evidence="5" type="ORF">GALMADRAFT_767519</name>
</gene>
<dbReference type="InterPro" id="IPR016169">
    <property type="entry name" value="FAD-bd_PCMH_sub2"/>
</dbReference>
<keyword evidence="3" id="KW-0732">Signal</keyword>
<evidence type="ECO:0000256" key="1">
    <source>
        <dbReference type="ARBA" id="ARBA00005466"/>
    </source>
</evidence>
<dbReference type="InterPro" id="IPR012951">
    <property type="entry name" value="BBE"/>
</dbReference>
<proteinExistence type="inferred from homology"/>
<dbReference type="Pfam" id="PF01565">
    <property type="entry name" value="FAD_binding_4"/>
    <property type="match status" value="1"/>
</dbReference>
<dbReference type="Proteomes" id="UP000027222">
    <property type="component" value="Unassembled WGS sequence"/>
</dbReference>
<feature type="signal peptide" evidence="3">
    <location>
        <begin position="1"/>
        <end position="16"/>
    </location>
</feature>
<dbReference type="OrthoDB" id="9983560at2759"/>
<comment type="similarity">
    <text evidence="1">Belongs to the oxygen-dependent FAD-linked oxidoreductase family.</text>
</comment>
<dbReference type="InterPro" id="IPR036318">
    <property type="entry name" value="FAD-bd_PCMH-like_sf"/>
</dbReference>
<evidence type="ECO:0000313" key="6">
    <source>
        <dbReference type="Proteomes" id="UP000027222"/>
    </source>
</evidence>
<dbReference type="GO" id="GO:0071949">
    <property type="term" value="F:FAD binding"/>
    <property type="evidence" value="ECO:0007669"/>
    <property type="project" value="InterPro"/>
</dbReference>
<dbReference type="STRING" id="685588.A0A067SZR2"/>
<dbReference type="PROSITE" id="PS51387">
    <property type="entry name" value="FAD_PCMH"/>
    <property type="match status" value="1"/>
</dbReference>
<evidence type="ECO:0000256" key="3">
    <source>
        <dbReference type="SAM" id="SignalP"/>
    </source>
</evidence>
<name>A0A067SZR2_GALM3</name>
<dbReference type="PANTHER" id="PTHR13878">
    <property type="entry name" value="GULONOLACTONE OXIDASE"/>
    <property type="match status" value="1"/>
</dbReference>
<accession>A0A067SZR2</accession>
<dbReference type="Gene3D" id="3.30.465.10">
    <property type="match status" value="2"/>
</dbReference>
<organism evidence="5 6">
    <name type="scientific">Galerina marginata (strain CBS 339.88)</name>
    <dbReference type="NCBI Taxonomy" id="685588"/>
    <lineage>
        <taxon>Eukaryota</taxon>
        <taxon>Fungi</taxon>
        <taxon>Dikarya</taxon>
        <taxon>Basidiomycota</taxon>
        <taxon>Agaricomycotina</taxon>
        <taxon>Agaricomycetes</taxon>
        <taxon>Agaricomycetidae</taxon>
        <taxon>Agaricales</taxon>
        <taxon>Agaricineae</taxon>
        <taxon>Strophariaceae</taxon>
        <taxon>Galerina</taxon>
    </lineage>
</organism>
<keyword evidence="2" id="KW-0560">Oxidoreductase</keyword>
<feature type="chain" id="PRO_5001648705" description="FAD-binding PCMH-type domain-containing protein" evidence="3">
    <location>
        <begin position="17"/>
        <end position="573"/>
    </location>
</feature>
<dbReference type="PANTHER" id="PTHR13878:SF91">
    <property type="entry name" value="FAD BINDING DOMAIN PROTEIN (AFU_ORTHOLOGUE AFUA_6G12070)-RELATED"/>
    <property type="match status" value="1"/>
</dbReference>
<protein>
    <recommendedName>
        <fullName evidence="4">FAD-binding PCMH-type domain-containing protein</fullName>
    </recommendedName>
</protein>
<dbReference type="InterPro" id="IPR016166">
    <property type="entry name" value="FAD-bd_PCMH"/>
</dbReference>
<dbReference type="InterPro" id="IPR006094">
    <property type="entry name" value="Oxid_FAD_bind_N"/>
</dbReference>
<evidence type="ECO:0000313" key="5">
    <source>
        <dbReference type="EMBL" id="KDR72263.1"/>
    </source>
</evidence>
<reference evidence="6" key="1">
    <citation type="journal article" date="2014" name="Proc. Natl. Acad. Sci. U.S.A.">
        <title>Extensive sampling of basidiomycete genomes demonstrates inadequacy of the white-rot/brown-rot paradigm for wood decay fungi.</title>
        <authorList>
            <person name="Riley R."/>
            <person name="Salamov A.A."/>
            <person name="Brown D.W."/>
            <person name="Nagy L.G."/>
            <person name="Floudas D."/>
            <person name="Held B.W."/>
            <person name="Levasseur A."/>
            <person name="Lombard V."/>
            <person name="Morin E."/>
            <person name="Otillar R."/>
            <person name="Lindquist E.A."/>
            <person name="Sun H."/>
            <person name="LaButti K.M."/>
            <person name="Schmutz J."/>
            <person name="Jabbour D."/>
            <person name="Luo H."/>
            <person name="Baker S.E."/>
            <person name="Pisabarro A.G."/>
            <person name="Walton J.D."/>
            <person name="Blanchette R.A."/>
            <person name="Henrissat B."/>
            <person name="Martin F."/>
            <person name="Cullen D."/>
            <person name="Hibbett D.S."/>
            <person name="Grigoriev I.V."/>
        </authorList>
    </citation>
    <scope>NUCLEOTIDE SEQUENCE [LARGE SCALE GENOMIC DNA]</scope>
    <source>
        <strain evidence="6">CBS 339.88</strain>
    </source>
</reference>
<sequence length="573" mass="61699">MLSFVLSLSLALGGYATPAATSIPGVSLLDWQALNITVQGRLHSSVPFSRPCFDKVSVGVLGQSNQAACSAVQTGNGNSTLRATSPGAYQETQWETCQATSDQCLLDWTNPTNPAAFSPPKVCSQGSIPPYFIEAQCVRDVQAAFAFSKKTKIPLSIRNTGHDYKGRSSQIGSLALWTHNLRSITYDKQFIPKACGKSVTPLAAVTYGAGVVWGDLYNFADANNITLPGGADTSVGAAGGFIQGGGHSPVSNIYGLAVDRVLEFEVVTPTGQHLFASDCQNTDLFFALKGGGGGTFGVVMSVTTRAFPATSFTTVAIQLTPNPATRPKLVDFIISQSLSWANDGWSGVMDPSAFIVLTNINLNFTEAGASMKPLRDFVVTELNTTFNLIPIPSYLSFFNNFISTGGPPVGVPLLLSSRLVPADVFTSQPAALSAAVIDVTMKAERTILFANTPFNFKPFPGVGPTSVTPAWRNSIWHVVAATTFNFNTSLTDRKETYTSTSDIMSSLRRLTPHSGAYQNEADVHEPDFSDSFWGDNYQRLVGIKRKYDPDTLLQCWQCVDWKGATDPRFRCYI</sequence>
<dbReference type="GO" id="GO:0016491">
    <property type="term" value="F:oxidoreductase activity"/>
    <property type="evidence" value="ECO:0007669"/>
    <property type="project" value="UniProtKB-KW"/>
</dbReference>
<dbReference type="Pfam" id="PF08031">
    <property type="entry name" value="BBE"/>
    <property type="match status" value="1"/>
</dbReference>
<dbReference type="SUPFAM" id="SSF56176">
    <property type="entry name" value="FAD-binding/transporter-associated domain-like"/>
    <property type="match status" value="1"/>
</dbReference>
<dbReference type="AlphaFoldDB" id="A0A067SZR2"/>
<keyword evidence="6" id="KW-1185">Reference proteome</keyword>
<evidence type="ECO:0000259" key="4">
    <source>
        <dbReference type="PROSITE" id="PS51387"/>
    </source>
</evidence>
<evidence type="ECO:0000256" key="2">
    <source>
        <dbReference type="ARBA" id="ARBA00023002"/>
    </source>
</evidence>
<dbReference type="InterPro" id="IPR050432">
    <property type="entry name" value="FAD-linked_Oxidoreductases_BP"/>
</dbReference>
<dbReference type="HOGENOM" id="CLU_018354_4_0_1"/>